<dbReference type="EMBL" id="JAWJZY010000001">
    <property type="protein sequence ID" value="MEE8657553.1"/>
    <property type="molecule type" value="Genomic_DNA"/>
</dbReference>
<name>A0ABU7U019_9PROT</name>
<protein>
    <submittedName>
        <fullName evidence="1">Uncharacterized protein</fullName>
    </submittedName>
</protein>
<evidence type="ECO:0000313" key="2">
    <source>
        <dbReference type="Proteomes" id="UP001312908"/>
    </source>
</evidence>
<proteinExistence type="predicted"/>
<organism evidence="1 2">
    <name type="scientific">Sorlinia euscelidii</name>
    <dbReference type="NCBI Taxonomy" id="3081148"/>
    <lineage>
        <taxon>Bacteria</taxon>
        <taxon>Pseudomonadati</taxon>
        <taxon>Pseudomonadota</taxon>
        <taxon>Alphaproteobacteria</taxon>
        <taxon>Acetobacterales</taxon>
        <taxon>Acetobacteraceae</taxon>
        <taxon>Sorlinia</taxon>
    </lineage>
</organism>
<keyword evidence="2" id="KW-1185">Reference proteome</keyword>
<gene>
    <name evidence="1" type="ORF">DOFOFD_00770</name>
</gene>
<comment type="caution">
    <text evidence="1">The sequence shown here is derived from an EMBL/GenBank/DDBJ whole genome shotgun (WGS) entry which is preliminary data.</text>
</comment>
<accession>A0ABU7U019</accession>
<dbReference type="Proteomes" id="UP001312908">
    <property type="component" value="Unassembled WGS sequence"/>
</dbReference>
<sequence>MMPGLSRGLGGWGPEITRRIQRFRRLSLSLCVVAWMMSGAAPPPVHDLTLSTTSPTIEIEGRVARDSMQRYQFTLDQPREVRIHLACEASDVSFQLVSPARLPIYDSRYGVAGRDFDMLLTIKGRYEIDVMPGLDRSPSHDTAAPFTLSLAAD</sequence>
<reference evidence="1 2" key="1">
    <citation type="submission" date="2023-10" db="EMBL/GenBank/DDBJ databases">
        <title>Sorlinia euscelidii gen. nov., sp. nov., an acetic acid bacteria isolated from the gut of Euscelidius variegatus emitter.</title>
        <authorList>
            <person name="Michoud G."/>
            <person name="Marasco R."/>
            <person name="Seferji K."/>
            <person name="Gonella E."/>
            <person name="Garuglieri E."/>
            <person name="Alma A."/>
            <person name="Mapelli F."/>
            <person name="Borin S."/>
            <person name="Daffonchio D."/>
            <person name="Crotti E."/>
        </authorList>
    </citation>
    <scope>NUCLEOTIDE SEQUENCE [LARGE SCALE GENOMIC DNA]</scope>
    <source>
        <strain evidence="1 2">EV16P</strain>
    </source>
</reference>
<evidence type="ECO:0000313" key="1">
    <source>
        <dbReference type="EMBL" id="MEE8657553.1"/>
    </source>
</evidence>